<dbReference type="AlphaFoldDB" id="A0A6G1KDA5"/>
<protein>
    <submittedName>
        <fullName evidence="2">Uncharacterized protein</fullName>
    </submittedName>
</protein>
<proteinExistence type="predicted"/>
<dbReference type="EMBL" id="MU005768">
    <property type="protein sequence ID" value="KAF2710866.1"/>
    <property type="molecule type" value="Genomic_DNA"/>
</dbReference>
<evidence type="ECO:0000313" key="2">
    <source>
        <dbReference type="EMBL" id="KAF2710866.1"/>
    </source>
</evidence>
<evidence type="ECO:0000313" key="3">
    <source>
        <dbReference type="Proteomes" id="UP000799428"/>
    </source>
</evidence>
<accession>A0A6G1KDA5</accession>
<evidence type="ECO:0000256" key="1">
    <source>
        <dbReference type="SAM" id="MobiDB-lite"/>
    </source>
</evidence>
<organism evidence="2 3">
    <name type="scientific">Pleomassaria siparia CBS 279.74</name>
    <dbReference type="NCBI Taxonomy" id="1314801"/>
    <lineage>
        <taxon>Eukaryota</taxon>
        <taxon>Fungi</taxon>
        <taxon>Dikarya</taxon>
        <taxon>Ascomycota</taxon>
        <taxon>Pezizomycotina</taxon>
        <taxon>Dothideomycetes</taxon>
        <taxon>Pleosporomycetidae</taxon>
        <taxon>Pleosporales</taxon>
        <taxon>Pleomassariaceae</taxon>
        <taxon>Pleomassaria</taxon>
    </lineage>
</organism>
<keyword evidence="3" id="KW-1185">Reference proteome</keyword>
<name>A0A6G1KDA5_9PLEO</name>
<feature type="region of interest" description="Disordered" evidence="1">
    <location>
        <begin position="1"/>
        <end position="31"/>
    </location>
</feature>
<sequence length="64" mass="7208">MSCVRRHRKHPHRLTTTTPTTPTPTPPPNQQNTLVWSIHSFIPNVVCLPVCLPACLSANQPEER</sequence>
<gene>
    <name evidence="2" type="ORF">K504DRAFT_465903</name>
</gene>
<feature type="compositionally biased region" description="Basic residues" evidence="1">
    <location>
        <begin position="1"/>
        <end position="13"/>
    </location>
</feature>
<dbReference type="Proteomes" id="UP000799428">
    <property type="component" value="Unassembled WGS sequence"/>
</dbReference>
<reference evidence="2" key="1">
    <citation type="journal article" date="2020" name="Stud. Mycol.">
        <title>101 Dothideomycetes genomes: a test case for predicting lifestyles and emergence of pathogens.</title>
        <authorList>
            <person name="Haridas S."/>
            <person name="Albert R."/>
            <person name="Binder M."/>
            <person name="Bloem J."/>
            <person name="Labutti K."/>
            <person name="Salamov A."/>
            <person name="Andreopoulos B."/>
            <person name="Baker S."/>
            <person name="Barry K."/>
            <person name="Bills G."/>
            <person name="Bluhm B."/>
            <person name="Cannon C."/>
            <person name="Castanera R."/>
            <person name="Culley D."/>
            <person name="Daum C."/>
            <person name="Ezra D."/>
            <person name="Gonzalez J."/>
            <person name="Henrissat B."/>
            <person name="Kuo A."/>
            <person name="Liang C."/>
            <person name="Lipzen A."/>
            <person name="Lutzoni F."/>
            <person name="Magnuson J."/>
            <person name="Mondo S."/>
            <person name="Nolan M."/>
            <person name="Ohm R."/>
            <person name="Pangilinan J."/>
            <person name="Park H.-J."/>
            <person name="Ramirez L."/>
            <person name="Alfaro M."/>
            <person name="Sun H."/>
            <person name="Tritt A."/>
            <person name="Yoshinaga Y."/>
            <person name="Zwiers L.-H."/>
            <person name="Turgeon B."/>
            <person name="Goodwin S."/>
            <person name="Spatafora J."/>
            <person name="Crous P."/>
            <person name="Grigoriev I."/>
        </authorList>
    </citation>
    <scope>NUCLEOTIDE SEQUENCE</scope>
    <source>
        <strain evidence="2">CBS 279.74</strain>
    </source>
</reference>